<sequence>MANISCALPPGLEAMTYPIKDNGEDGNDFRRSKDSFFNNESRRLLSSISHDSGYACHNAGEVNSSSLNGLTGAGSLGKVVVILARIVPQNIAPRALAAASDSISDDVVVSLIIRQLLMMPTCNSYKSTCSSSIYAHGKWLYQANSITTATTQDSGYIKPNNLLNWPLDKLSQQQTAHSTTIPNTLAGFAMNASGYVAPQLLQKSLVPAADGFTLEALGKSLKPTETILSQAIINTDDDGGGGSGGGGGRIMSANLPPISGYVTQKNCRPLAATKVQLKIFQLTLYKREILKRRKAIC</sequence>
<evidence type="ECO:0000313" key="1">
    <source>
        <dbReference type="EMBL" id="GBP15659.1"/>
    </source>
</evidence>
<evidence type="ECO:0000313" key="2">
    <source>
        <dbReference type="Proteomes" id="UP000299102"/>
    </source>
</evidence>
<dbReference type="Proteomes" id="UP000299102">
    <property type="component" value="Unassembled WGS sequence"/>
</dbReference>
<dbReference type="AlphaFoldDB" id="A0A4C1TM54"/>
<proteinExistence type="predicted"/>
<protein>
    <submittedName>
        <fullName evidence="1">Uncharacterized protein</fullName>
    </submittedName>
</protein>
<organism evidence="1 2">
    <name type="scientific">Eumeta variegata</name>
    <name type="common">Bagworm moth</name>
    <name type="synonym">Eumeta japonica</name>
    <dbReference type="NCBI Taxonomy" id="151549"/>
    <lineage>
        <taxon>Eukaryota</taxon>
        <taxon>Metazoa</taxon>
        <taxon>Ecdysozoa</taxon>
        <taxon>Arthropoda</taxon>
        <taxon>Hexapoda</taxon>
        <taxon>Insecta</taxon>
        <taxon>Pterygota</taxon>
        <taxon>Neoptera</taxon>
        <taxon>Endopterygota</taxon>
        <taxon>Lepidoptera</taxon>
        <taxon>Glossata</taxon>
        <taxon>Ditrysia</taxon>
        <taxon>Tineoidea</taxon>
        <taxon>Psychidae</taxon>
        <taxon>Oiketicinae</taxon>
        <taxon>Eumeta</taxon>
    </lineage>
</organism>
<accession>A0A4C1TM54</accession>
<comment type="caution">
    <text evidence="1">The sequence shown here is derived from an EMBL/GenBank/DDBJ whole genome shotgun (WGS) entry which is preliminary data.</text>
</comment>
<dbReference type="EMBL" id="BGZK01005838">
    <property type="protein sequence ID" value="GBP15659.1"/>
    <property type="molecule type" value="Genomic_DNA"/>
</dbReference>
<reference evidence="1 2" key="1">
    <citation type="journal article" date="2019" name="Commun. Biol.">
        <title>The bagworm genome reveals a unique fibroin gene that provides high tensile strength.</title>
        <authorList>
            <person name="Kono N."/>
            <person name="Nakamura H."/>
            <person name="Ohtoshi R."/>
            <person name="Tomita M."/>
            <person name="Numata K."/>
            <person name="Arakawa K."/>
        </authorList>
    </citation>
    <scope>NUCLEOTIDE SEQUENCE [LARGE SCALE GENOMIC DNA]</scope>
</reference>
<gene>
    <name evidence="1" type="ORF">EVAR_73033_1</name>
</gene>
<keyword evidence="2" id="KW-1185">Reference proteome</keyword>
<name>A0A4C1TM54_EUMVA</name>
<dbReference type="OrthoDB" id="6381660at2759"/>